<gene>
    <name evidence="2" type="ORF">NFG58_08610</name>
</gene>
<protein>
    <recommendedName>
        <fullName evidence="1">ATP-grasp fold RimK-type domain-containing protein</fullName>
    </recommendedName>
</protein>
<dbReference type="GO" id="GO:0016879">
    <property type="term" value="F:ligase activity, forming carbon-nitrogen bonds"/>
    <property type="evidence" value="ECO:0007669"/>
    <property type="project" value="TreeGrafter"/>
</dbReference>
<organism evidence="2">
    <name type="scientific">Halomonas sp. RT37</name>
    <dbReference type="NCBI Taxonomy" id="2950872"/>
    <lineage>
        <taxon>Bacteria</taxon>
        <taxon>Pseudomonadati</taxon>
        <taxon>Pseudomonadota</taxon>
        <taxon>Gammaproteobacteria</taxon>
        <taxon>Oceanospirillales</taxon>
        <taxon>Halomonadaceae</taxon>
        <taxon>Halomonas</taxon>
    </lineage>
</organism>
<evidence type="ECO:0000313" key="2">
    <source>
        <dbReference type="EMBL" id="XBO72745.1"/>
    </source>
</evidence>
<dbReference type="AlphaFoldDB" id="A0AAU7KMZ5"/>
<dbReference type="PANTHER" id="PTHR21621:SF0">
    <property type="entry name" value="BETA-CITRYLGLUTAMATE SYNTHASE B-RELATED"/>
    <property type="match status" value="1"/>
</dbReference>
<dbReference type="GO" id="GO:0005737">
    <property type="term" value="C:cytoplasm"/>
    <property type="evidence" value="ECO:0007669"/>
    <property type="project" value="TreeGrafter"/>
</dbReference>
<dbReference type="Gene3D" id="3.30.1490.20">
    <property type="entry name" value="ATP-grasp fold, A domain"/>
    <property type="match status" value="1"/>
</dbReference>
<dbReference type="Pfam" id="PF08443">
    <property type="entry name" value="RimK"/>
    <property type="match status" value="1"/>
</dbReference>
<dbReference type="GO" id="GO:0005524">
    <property type="term" value="F:ATP binding"/>
    <property type="evidence" value="ECO:0007669"/>
    <property type="project" value="InterPro"/>
</dbReference>
<dbReference type="PANTHER" id="PTHR21621">
    <property type="entry name" value="RIBOSOMAL PROTEIN S6 MODIFICATION PROTEIN"/>
    <property type="match status" value="1"/>
</dbReference>
<sequence>MIGIHARAGSFSDKWIEYFSAKGIPYKLVDCCDSNIMEQLEECNGLMWHWAHHDHRAVLFARQLTYALETSGKYVFPDSKTVWHFDDKVGQKYLFESIGAPVVPTHIFYNKTIAIKWAMTASYPKVFKLRGGAGAENVFIIKNYSDAKKHIDKIFGRGYKVKNRLNFLKERLWHFKRDRTLTSFLNISKGLARLVLPKEAEKKFPTEKNYAYFQDFIPGNDSDIRIIVIGDRAFGIKRMVRKGDFRASGSGNIIYDKNEIPIECIRIAFEVNARLGAQCLAYDFVYKDKKPLIVEVSYSYSREAYIPCPGYWTRELEWVPTSFFPEYFMAEDFSKLI</sequence>
<dbReference type="InterPro" id="IPR013651">
    <property type="entry name" value="ATP-grasp_RimK-type"/>
</dbReference>
<dbReference type="SUPFAM" id="SSF56059">
    <property type="entry name" value="Glutathione synthetase ATP-binding domain-like"/>
    <property type="match status" value="1"/>
</dbReference>
<name>A0AAU7KMZ5_9GAMM</name>
<proteinExistence type="predicted"/>
<dbReference type="InterPro" id="IPR013815">
    <property type="entry name" value="ATP_grasp_subdomain_1"/>
</dbReference>
<dbReference type="Gene3D" id="3.30.470.20">
    <property type="entry name" value="ATP-grasp fold, B domain"/>
    <property type="match status" value="1"/>
</dbReference>
<feature type="domain" description="ATP-grasp fold RimK-type" evidence="1">
    <location>
        <begin position="208"/>
        <end position="299"/>
    </location>
</feature>
<evidence type="ECO:0000259" key="1">
    <source>
        <dbReference type="Pfam" id="PF08443"/>
    </source>
</evidence>
<accession>A0AAU7KMZ5</accession>
<reference evidence="2" key="1">
    <citation type="submission" date="2022-06" db="EMBL/GenBank/DDBJ databases">
        <title>A novel DMS-producing enzyme.</title>
        <authorList>
            <person name="Zhang Y."/>
        </authorList>
    </citation>
    <scope>NUCLEOTIDE SEQUENCE</scope>
    <source>
        <strain evidence="2">RT37</strain>
    </source>
</reference>
<dbReference type="RefSeq" id="WP_348827973.1">
    <property type="nucleotide sequence ID" value="NZ_CP098827.1"/>
</dbReference>
<dbReference type="EMBL" id="CP098827">
    <property type="protein sequence ID" value="XBO72745.1"/>
    <property type="molecule type" value="Genomic_DNA"/>
</dbReference>